<name>A0AAD5J9V4_ACENE</name>
<evidence type="ECO:0000313" key="3">
    <source>
        <dbReference type="EMBL" id="KAI9191441.1"/>
    </source>
</evidence>
<dbReference type="GO" id="GO:0003676">
    <property type="term" value="F:nucleic acid binding"/>
    <property type="evidence" value="ECO:0007669"/>
    <property type="project" value="InterPro"/>
</dbReference>
<reference evidence="3" key="1">
    <citation type="journal article" date="2022" name="Plant J.">
        <title>Strategies of tolerance reflected in two North American maple genomes.</title>
        <authorList>
            <person name="McEvoy S.L."/>
            <person name="Sezen U.U."/>
            <person name="Trouern-Trend A."/>
            <person name="McMahon S.M."/>
            <person name="Schaberg P.G."/>
            <person name="Yang J."/>
            <person name="Wegrzyn J.L."/>
            <person name="Swenson N.G."/>
        </authorList>
    </citation>
    <scope>NUCLEOTIDE SEQUENCE</scope>
    <source>
        <strain evidence="3">91603</strain>
    </source>
</reference>
<accession>A0AAD5J9V4</accession>
<dbReference type="InterPro" id="IPR002156">
    <property type="entry name" value="RNaseH_domain"/>
</dbReference>
<keyword evidence="1" id="KW-1133">Transmembrane helix</keyword>
<feature type="domain" description="RNase H type-1" evidence="2">
    <location>
        <begin position="73"/>
        <end position="139"/>
    </location>
</feature>
<organism evidence="3 4">
    <name type="scientific">Acer negundo</name>
    <name type="common">Box elder</name>
    <dbReference type="NCBI Taxonomy" id="4023"/>
    <lineage>
        <taxon>Eukaryota</taxon>
        <taxon>Viridiplantae</taxon>
        <taxon>Streptophyta</taxon>
        <taxon>Embryophyta</taxon>
        <taxon>Tracheophyta</taxon>
        <taxon>Spermatophyta</taxon>
        <taxon>Magnoliopsida</taxon>
        <taxon>eudicotyledons</taxon>
        <taxon>Gunneridae</taxon>
        <taxon>Pentapetalae</taxon>
        <taxon>rosids</taxon>
        <taxon>malvids</taxon>
        <taxon>Sapindales</taxon>
        <taxon>Sapindaceae</taxon>
        <taxon>Hippocastanoideae</taxon>
        <taxon>Acereae</taxon>
        <taxon>Acer</taxon>
    </lineage>
</organism>
<reference evidence="3" key="2">
    <citation type="submission" date="2023-02" db="EMBL/GenBank/DDBJ databases">
        <authorList>
            <person name="Swenson N.G."/>
            <person name="Wegrzyn J.L."/>
            <person name="Mcevoy S.L."/>
        </authorList>
    </citation>
    <scope>NUCLEOTIDE SEQUENCE</scope>
    <source>
        <strain evidence="3">91603</strain>
        <tissue evidence="3">Leaf</tissue>
    </source>
</reference>
<proteinExistence type="predicted"/>
<dbReference type="AlphaFoldDB" id="A0AAD5J9V4"/>
<dbReference type="GO" id="GO:0004523">
    <property type="term" value="F:RNA-DNA hybrid ribonuclease activity"/>
    <property type="evidence" value="ECO:0007669"/>
    <property type="project" value="InterPro"/>
</dbReference>
<keyword evidence="1" id="KW-0472">Membrane</keyword>
<feature type="transmembrane region" description="Helical" evidence="1">
    <location>
        <begin position="26"/>
        <end position="51"/>
    </location>
</feature>
<sequence length="194" mass="21709">MGSFLLAPQTREEELEGNQERREMDMWVSTAALVVGFDVAVVVLMMMIGLVEWRLWCDDDGGGSVDVGDVGRVDKRRRRVGFGIIVRDEEGRVLRCWAQGCEANYDMDCADALAIHKGLSVGRDMALVNFIVETDSENSVVSDFEKVDFNFVPSKANRVASALANKALRLKDMAEWKEDAPMCIRALVEDEQRS</sequence>
<dbReference type="PANTHER" id="PTHR47074">
    <property type="entry name" value="BNAC02G40300D PROTEIN"/>
    <property type="match status" value="1"/>
</dbReference>
<protein>
    <recommendedName>
        <fullName evidence="2">RNase H type-1 domain-containing protein</fullName>
    </recommendedName>
</protein>
<dbReference type="Pfam" id="PF13456">
    <property type="entry name" value="RVT_3"/>
    <property type="match status" value="1"/>
</dbReference>
<dbReference type="InterPro" id="IPR052929">
    <property type="entry name" value="RNase_H-like_EbsB-rel"/>
</dbReference>
<dbReference type="EMBL" id="JAJSOW010000004">
    <property type="protein sequence ID" value="KAI9191441.1"/>
    <property type="molecule type" value="Genomic_DNA"/>
</dbReference>
<dbReference type="PANTHER" id="PTHR47074:SF48">
    <property type="entry name" value="POLYNUCLEOTIDYL TRANSFERASE, RIBONUCLEASE H-LIKE SUPERFAMILY PROTEIN"/>
    <property type="match status" value="1"/>
</dbReference>
<keyword evidence="1" id="KW-0812">Transmembrane</keyword>
<evidence type="ECO:0000313" key="4">
    <source>
        <dbReference type="Proteomes" id="UP001064489"/>
    </source>
</evidence>
<evidence type="ECO:0000259" key="2">
    <source>
        <dbReference type="Pfam" id="PF13456"/>
    </source>
</evidence>
<comment type="caution">
    <text evidence="3">The sequence shown here is derived from an EMBL/GenBank/DDBJ whole genome shotgun (WGS) entry which is preliminary data.</text>
</comment>
<keyword evidence="4" id="KW-1185">Reference proteome</keyword>
<dbReference type="Proteomes" id="UP001064489">
    <property type="component" value="Chromosome 6"/>
</dbReference>
<gene>
    <name evidence="3" type="ORF">LWI28_008524</name>
</gene>
<evidence type="ECO:0000256" key="1">
    <source>
        <dbReference type="SAM" id="Phobius"/>
    </source>
</evidence>